<feature type="transmembrane region" description="Helical" evidence="1">
    <location>
        <begin position="39"/>
        <end position="57"/>
    </location>
</feature>
<organism evidence="2 3">
    <name type="scientific">Neotamlana nanhaiensis</name>
    <dbReference type="NCBI Taxonomy" id="1382798"/>
    <lineage>
        <taxon>Bacteria</taxon>
        <taxon>Pseudomonadati</taxon>
        <taxon>Bacteroidota</taxon>
        <taxon>Flavobacteriia</taxon>
        <taxon>Flavobacteriales</taxon>
        <taxon>Flavobacteriaceae</taxon>
        <taxon>Neotamlana</taxon>
    </lineage>
</organism>
<reference evidence="2 3" key="1">
    <citation type="journal article" date="2015" name="Antonie Van Leeuwenhoek">
        <title>Tamlana nanhaiensis sp. nov., isolated from surface seawater collected from the South China Sea.</title>
        <authorList>
            <person name="Liu X."/>
            <person name="Lai Q."/>
            <person name="Du Y."/>
            <person name="Li G."/>
            <person name="Sun F."/>
            <person name="Shao Z."/>
        </authorList>
    </citation>
    <scope>NUCLEOTIDE SEQUENCE [LARGE SCALE GENOMIC DNA]</scope>
    <source>
        <strain evidence="2 3">FHC16</strain>
    </source>
</reference>
<dbReference type="InterPro" id="IPR021215">
    <property type="entry name" value="DUF2752"/>
</dbReference>
<keyword evidence="1" id="KW-0472">Membrane</keyword>
<dbReference type="OrthoDB" id="9815897at2"/>
<evidence type="ECO:0000313" key="2">
    <source>
        <dbReference type="EMBL" id="KJD33067.1"/>
    </source>
</evidence>
<accession>A0A0D7W5G0</accession>
<name>A0A0D7W5G0_9FLAO</name>
<feature type="transmembrane region" description="Helical" evidence="1">
    <location>
        <begin position="69"/>
        <end position="87"/>
    </location>
</feature>
<dbReference type="STRING" id="1382798.PK35_08875"/>
<keyword evidence="1" id="KW-0812">Transmembrane</keyword>
<keyword evidence="3" id="KW-1185">Reference proteome</keyword>
<evidence type="ECO:0000256" key="1">
    <source>
        <dbReference type="SAM" id="Phobius"/>
    </source>
</evidence>
<dbReference type="PATRIC" id="fig|1382798.3.peg.3123"/>
<evidence type="ECO:0000313" key="3">
    <source>
        <dbReference type="Proteomes" id="UP000032361"/>
    </source>
</evidence>
<comment type="caution">
    <text evidence="2">The sequence shown here is derived from an EMBL/GenBank/DDBJ whole genome shotgun (WGS) entry which is preliminary data.</text>
</comment>
<dbReference type="EMBL" id="JTDV01000005">
    <property type="protein sequence ID" value="KJD33067.1"/>
    <property type="molecule type" value="Genomic_DNA"/>
</dbReference>
<dbReference type="Pfam" id="PF10825">
    <property type="entry name" value="DUF2752"/>
    <property type="match status" value="1"/>
</dbReference>
<sequence length="92" mass="10627">MEKYMIPCLTKKLFGIDCLGCGIQRATLLIFKGEFVEAFFMYPAIYPLIFFIGFLILNSFTIINYSEKIKLFLAAVTLITAITNYIFKMFLI</sequence>
<gene>
    <name evidence="2" type="ORF">PK35_08875</name>
</gene>
<keyword evidence="1" id="KW-1133">Transmembrane helix</keyword>
<protein>
    <recommendedName>
        <fullName evidence="4">DUF2752 domain-containing protein</fullName>
    </recommendedName>
</protein>
<evidence type="ECO:0008006" key="4">
    <source>
        <dbReference type="Google" id="ProtNLM"/>
    </source>
</evidence>
<dbReference type="AlphaFoldDB" id="A0A0D7W5G0"/>
<proteinExistence type="predicted"/>
<dbReference type="Proteomes" id="UP000032361">
    <property type="component" value="Unassembled WGS sequence"/>
</dbReference>